<comment type="caution">
    <text evidence="3">The sequence shown here is derived from an EMBL/GenBank/DDBJ whole genome shotgun (WGS) entry which is preliminary data.</text>
</comment>
<evidence type="ECO:0000256" key="1">
    <source>
        <dbReference type="SAM" id="MobiDB-lite"/>
    </source>
</evidence>
<keyword evidence="4" id="KW-1185">Reference proteome</keyword>
<protein>
    <submittedName>
        <fullName evidence="3">Uncharacterized protein</fullName>
    </submittedName>
</protein>
<reference evidence="3 4" key="1">
    <citation type="submission" date="2019-03" db="EMBL/GenBank/DDBJ databases">
        <title>Genomic features of bacteria from cold environments.</title>
        <authorList>
            <person name="Shen L."/>
        </authorList>
    </citation>
    <scope>NUCLEOTIDE SEQUENCE [LARGE SCALE GENOMIC DNA]</scope>
    <source>
        <strain evidence="4">T3246-1</strain>
    </source>
</reference>
<evidence type="ECO:0000313" key="3">
    <source>
        <dbReference type="EMBL" id="TDE94850.1"/>
    </source>
</evidence>
<feature type="signal peptide" evidence="2">
    <location>
        <begin position="1"/>
        <end position="21"/>
    </location>
</feature>
<gene>
    <name evidence="3" type="ORF">EXU48_08640</name>
</gene>
<evidence type="ECO:0000256" key="2">
    <source>
        <dbReference type="SAM" id="SignalP"/>
    </source>
</evidence>
<dbReference type="Proteomes" id="UP000504882">
    <property type="component" value="Unassembled WGS sequence"/>
</dbReference>
<evidence type="ECO:0000313" key="4">
    <source>
        <dbReference type="Proteomes" id="UP000504882"/>
    </source>
</evidence>
<accession>A0ABY2E494</accession>
<dbReference type="PROSITE" id="PS51257">
    <property type="entry name" value="PROKAR_LIPOPROTEIN"/>
    <property type="match status" value="1"/>
</dbReference>
<dbReference type="RefSeq" id="WP_133107260.1">
    <property type="nucleotide sequence ID" value="NZ_SMNA01000004.1"/>
</dbReference>
<dbReference type="EMBL" id="SMNA01000004">
    <property type="protein sequence ID" value="TDE94850.1"/>
    <property type="molecule type" value="Genomic_DNA"/>
</dbReference>
<proteinExistence type="predicted"/>
<feature type="compositionally biased region" description="Low complexity" evidence="1">
    <location>
        <begin position="51"/>
        <end position="66"/>
    </location>
</feature>
<sequence>MRGRLAVLAIAGSMLTGCLGAEGDPGPSSSVTEDHGDGTTGAPQSPTPDGTPSAASAAPVTADPATGRCSDPIATVPTGAVGAAPIQLEVTGLVAVDDQGARRWADVVVYADGSAARYDGGFADPWAYAPQRQLATVPADHGDRGAEALVGGYLDCDLAGLLAAIELLERDQARFGGAQVAEASDTEMILHGQDGTEEFVWDVHGLGLERDDAGVVVAGLDAEQLAARDALSAFAAMLISSVVDARDLPVDRIEVLAPYAITDEAVTWPAPPITEVLHDGCGVVEGAAATALRDQVQAGTPIADPAVGVYLRVLAPQVEPCIVHQ</sequence>
<feature type="region of interest" description="Disordered" evidence="1">
    <location>
        <begin position="20"/>
        <end position="73"/>
    </location>
</feature>
<name>A0ABY2E494_9MICO</name>
<organism evidence="3 4">
    <name type="scientific">Occultella glacieicola</name>
    <dbReference type="NCBI Taxonomy" id="2518684"/>
    <lineage>
        <taxon>Bacteria</taxon>
        <taxon>Bacillati</taxon>
        <taxon>Actinomycetota</taxon>
        <taxon>Actinomycetes</taxon>
        <taxon>Micrococcales</taxon>
        <taxon>Ruaniaceae</taxon>
        <taxon>Occultella</taxon>
    </lineage>
</organism>
<feature type="compositionally biased region" description="Polar residues" evidence="1">
    <location>
        <begin position="41"/>
        <end position="50"/>
    </location>
</feature>
<keyword evidence="2" id="KW-0732">Signal</keyword>
<feature type="chain" id="PRO_5047428810" evidence="2">
    <location>
        <begin position="22"/>
        <end position="325"/>
    </location>
</feature>